<evidence type="ECO:0000313" key="1">
    <source>
        <dbReference type="Ensembl" id="ENSGALP00010018234.1"/>
    </source>
</evidence>
<evidence type="ECO:0000313" key="2">
    <source>
        <dbReference type="Proteomes" id="UP000000539"/>
    </source>
</evidence>
<dbReference type="InterPro" id="IPR040879">
    <property type="entry name" value="Spt46-like"/>
</dbReference>
<name>A0A8V0YH93_CHICK</name>
<dbReference type="Pfam" id="PF17734">
    <property type="entry name" value="Spt46"/>
    <property type="match status" value="1"/>
</dbReference>
<protein>
    <submittedName>
        <fullName evidence="1">Spermatosis associated 46</fullName>
    </submittedName>
</protein>
<accession>A0A8V0YH93</accession>
<sequence>MEPASVTSAIRSPGTPRGAEPCVPKTFCCVPRASVTSAPSDASWRYHNTVWVLGPQHRTCTRVMDGFFMPAVLIEAMPHGPRRGNLEPTSPWDQCSLPAGTLKTGDAASSYASSWPPVPPLCQDSSSWDSSRWLPDRSSTASAGSELPARTIYRPWCSPYSYFICTKAASQQHLPSSPLSSTWEPEDPKNLLEALASFSCSSEELEAPDSASNMVNITSGDVLAASQQQHVPKHGYKCMSCCRIFPTLCSVKNHVQRSSQEGYSCKVYYYKLKDLLEKEHKVQETKSPSVPE</sequence>
<reference evidence="1" key="1">
    <citation type="submission" date="2020-11" db="EMBL/GenBank/DDBJ databases">
        <title>Gallus gallus (Chicken) genome, bGalGal1, GRCg7b, maternal haplotype autosomes + Z &amp; W.</title>
        <authorList>
            <person name="Warren W."/>
            <person name="Formenti G."/>
            <person name="Fedrigo O."/>
            <person name="Haase B."/>
            <person name="Mountcastle J."/>
            <person name="Balacco J."/>
            <person name="Tracey A."/>
            <person name="Schneider V."/>
            <person name="Okimoto R."/>
            <person name="Cheng H."/>
            <person name="Hawken R."/>
            <person name="Howe K."/>
            <person name="Jarvis E.D."/>
        </authorList>
    </citation>
    <scope>NUCLEOTIDE SEQUENCE [LARGE SCALE GENOMIC DNA]</scope>
    <source>
        <strain evidence="1">Broiler</strain>
    </source>
</reference>
<organism evidence="1 2">
    <name type="scientific">Gallus gallus</name>
    <name type="common">Chicken</name>
    <dbReference type="NCBI Taxonomy" id="9031"/>
    <lineage>
        <taxon>Eukaryota</taxon>
        <taxon>Metazoa</taxon>
        <taxon>Chordata</taxon>
        <taxon>Craniata</taxon>
        <taxon>Vertebrata</taxon>
        <taxon>Euteleostomi</taxon>
        <taxon>Archelosauria</taxon>
        <taxon>Archosauria</taxon>
        <taxon>Dinosauria</taxon>
        <taxon>Saurischia</taxon>
        <taxon>Theropoda</taxon>
        <taxon>Coelurosauria</taxon>
        <taxon>Aves</taxon>
        <taxon>Neognathae</taxon>
        <taxon>Galloanserae</taxon>
        <taxon>Galliformes</taxon>
        <taxon>Phasianidae</taxon>
        <taxon>Phasianinae</taxon>
        <taxon>Gallus</taxon>
    </lineage>
</organism>
<dbReference type="OrthoDB" id="10030336at2759"/>
<dbReference type="Proteomes" id="UP000000539">
    <property type="component" value="Chromosome 8"/>
</dbReference>
<dbReference type="PANTHER" id="PTHR33517">
    <property type="entry name" value="PROTEIN FAM170B-RELATED"/>
    <property type="match status" value="1"/>
</dbReference>
<dbReference type="AlphaFoldDB" id="A0A8V0YH93"/>
<dbReference type="PANTHER" id="PTHR33517:SF4">
    <property type="entry name" value="SPERMATOGENESIS-ASSOCIATED PROTEIN 46"/>
    <property type="match status" value="1"/>
</dbReference>
<dbReference type="Ensembl" id="ENSGALT00010031285.1">
    <property type="protein sequence ID" value="ENSGALP00010018234.1"/>
    <property type="gene ID" value="ENSGALG00010013056.1"/>
</dbReference>
<reference evidence="1" key="3">
    <citation type="submission" date="2025-09" db="UniProtKB">
        <authorList>
            <consortium name="Ensembl"/>
        </authorList>
    </citation>
    <scope>IDENTIFICATION</scope>
    <source>
        <strain evidence="1">broiler</strain>
    </source>
</reference>
<proteinExistence type="predicted"/>
<keyword evidence="2" id="KW-1185">Reference proteome</keyword>
<reference evidence="1" key="2">
    <citation type="submission" date="2025-08" db="UniProtKB">
        <authorList>
            <consortium name="Ensembl"/>
        </authorList>
    </citation>
    <scope>IDENTIFICATION</scope>
    <source>
        <strain evidence="1">broiler</strain>
    </source>
</reference>
<dbReference type="GeneTree" id="ENSGT00940000168828"/>